<protein>
    <submittedName>
        <fullName evidence="2">S-layer homology domain-containing protein</fullName>
    </submittedName>
</protein>
<feature type="domain" description="SLH" evidence="1">
    <location>
        <begin position="286"/>
        <end position="328"/>
    </location>
</feature>
<dbReference type="EMBL" id="CP113864">
    <property type="protein sequence ID" value="WAM31967.1"/>
    <property type="molecule type" value="Genomic_DNA"/>
</dbReference>
<accession>A0ABY7BJB1</accession>
<evidence type="ECO:0000259" key="1">
    <source>
        <dbReference type="PROSITE" id="PS51272"/>
    </source>
</evidence>
<name>A0ABY7BJB1_9FIRM</name>
<dbReference type="Proteomes" id="UP001164745">
    <property type="component" value="Chromosome"/>
</dbReference>
<evidence type="ECO:0000313" key="3">
    <source>
        <dbReference type="Proteomes" id="UP001164745"/>
    </source>
</evidence>
<gene>
    <name evidence="2" type="ORF">OTJ99_000454</name>
</gene>
<reference evidence="2" key="1">
    <citation type="submission" date="2022-12" db="EMBL/GenBank/DDBJ databases">
        <authorList>
            <person name="Bing R.G."/>
            <person name="Willard D.J."/>
            <person name="Manesh M.J.H."/>
            <person name="Laemthong T."/>
            <person name="Crosby J.R."/>
            <person name="Kelly R.M."/>
        </authorList>
    </citation>
    <scope>NUCLEOTIDE SEQUENCE</scope>
    <source>
        <strain evidence="2">DSM 8991</strain>
    </source>
</reference>
<dbReference type="PROSITE" id="PS51272">
    <property type="entry name" value="SLH"/>
    <property type="match status" value="2"/>
</dbReference>
<dbReference type="Pfam" id="PF00395">
    <property type="entry name" value="SLH"/>
    <property type="match status" value="3"/>
</dbReference>
<dbReference type="InterPro" id="IPR001119">
    <property type="entry name" value="SLH_dom"/>
</dbReference>
<dbReference type="RefSeq" id="WP_235374662.1">
    <property type="nucleotide sequence ID" value="NZ_CP113864.1"/>
</dbReference>
<sequence>MNAVISSDKYVVLVKAGARTYPRVEIDSSALANLKGKGIKNIGVKYPNVSINIDVYSQKIDNINVTVADVEKPSIKVIESNIIKNIDDYTILKIVKAQNVKVLANNDSDTSVTYYYSIKLDSPLEEGTVPYLLVDNKWIPIKNYVIKDDYAIIKTNKSGTIAFVKIDKKFGDTEVDNSKIAELISLGIVTGDSEGNLKLDKPVTRAETFSVLAKALDIDPHVYVGGFVDVPRNAWYAGYAEALRKLGIIEGYSNKLYPTANVTREQLAKIVVNVVQRFAKLDTTDNVSISDLNKVSGWAKDFVLKAVAAGLMSVNEDKFFRPQDFATR</sequence>
<proteinExistence type="predicted"/>
<evidence type="ECO:0000313" key="2">
    <source>
        <dbReference type="EMBL" id="WAM31967.1"/>
    </source>
</evidence>
<keyword evidence="3" id="KW-1185">Reference proteome</keyword>
<feature type="domain" description="SLH" evidence="1">
    <location>
        <begin position="223"/>
        <end position="285"/>
    </location>
</feature>
<organism evidence="2 3">
    <name type="scientific">Caldicellulosiruptor naganoensis</name>
    <dbReference type="NCBI Taxonomy" id="29324"/>
    <lineage>
        <taxon>Bacteria</taxon>
        <taxon>Bacillati</taxon>
        <taxon>Bacillota</taxon>
        <taxon>Bacillota incertae sedis</taxon>
        <taxon>Caldicellulosiruptorales</taxon>
        <taxon>Caldicellulosiruptoraceae</taxon>
        <taxon>Caldicellulosiruptor</taxon>
    </lineage>
</organism>